<gene>
    <name evidence="2" type="ORF">EJB05_34287</name>
</gene>
<feature type="non-terminal residue" evidence="2">
    <location>
        <position position="1"/>
    </location>
</feature>
<dbReference type="EMBL" id="RWGY01000029">
    <property type="protein sequence ID" value="TVU18204.1"/>
    <property type="molecule type" value="Genomic_DNA"/>
</dbReference>
<protein>
    <submittedName>
        <fullName evidence="2">Uncharacterized protein</fullName>
    </submittedName>
</protein>
<sequence>MEEAVVVGLAAMKKTTGGTEVKPMFEASSGLVYARTEDACSDAGLGAMEEQTSGASNGSSSGKKRRRPLTLYESSRRDSAWLKREWIWREQETAEFMKMYPDYGPVISNSDDQLSWDSDETWVDEESVHESSTTVCPLCKQIIKPSKGNLVMQEEGGGGELAVQEEGGGGKLAVQEEGWVTVRKTPARRIGN</sequence>
<dbReference type="Proteomes" id="UP000324897">
    <property type="component" value="Chromosome 7"/>
</dbReference>
<reference evidence="2 3" key="1">
    <citation type="journal article" date="2019" name="Sci. Rep.">
        <title>A high-quality genome of Eragrostis curvula grass provides insights into Poaceae evolution and supports new strategies to enhance forage quality.</title>
        <authorList>
            <person name="Carballo J."/>
            <person name="Santos B.A.C.M."/>
            <person name="Zappacosta D."/>
            <person name="Garbus I."/>
            <person name="Selva J.P."/>
            <person name="Gallo C.A."/>
            <person name="Diaz A."/>
            <person name="Albertini E."/>
            <person name="Caccamo M."/>
            <person name="Echenique V."/>
        </authorList>
    </citation>
    <scope>NUCLEOTIDE SEQUENCE [LARGE SCALE GENOMIC DNA]</scope>
    <source>
        <strain evidence="3">cv. Victoria</strain>
        <tissue evidence="2">Leaf</tissue>
    </source>
</reference>
<evidence type="ECO:0000256" key="1">
    <source>
        <dbReference type="SAM" id="MobiDB-lite"/>
    </source>
</evidence>
<name>A0A5J9U3P9_9POAL</name>
<evidence type="ECO:0000313" key="3">
    <source>
        <dbReference type="Proteomes" id="UP000324897"/>
    </source>
</evidence>
<feature type="region of interest" description="Disordered" evidence="1">
    <location>
        <begin position="49"/>
        <end position="70"/>
    </location>
</feature>
<accession>A0A5J9U3P9</accession>
<comment type="caution">
    <text evidence="2">The sequence shown here is derived from an EMBL/GenBank/DDBJ whole genome shotgun (WGS) entry which is preliminary data.</text>
</comment>
<organism evidence="2 3">
    <name type="scientific">Eragrostis curvula</name>
    <name type="common">weeping love grass</name>
    <dbReference type="NCBI Taxonomy" id="38414"/>
    <lineage>
        <taxon>Eukaryota</taxon>
        <taxon>Viridiplantae</taxon>
        <taxon>Streptophyta</taxon>
        <taxon>Embryophyta</taxon>
        <taxon>Tracheophyta</taxon>
        <taxon>Spermatophyta</taxon>
        <taxon>Magnoliopsida</taxon>
        <taxon>Liliopsida</taxon>
        <taxon>Poales</taxon>
        <taxon>Poaceae</taxon>
        <taxon>PACMAD clade</taxon>
        <taxon>Chloridoideae</taxon>
        <taxon>Eragrostideae</taxon>
        <taxon>Eragrostidinae</taxon>
        <taxon>Eragrostis</taxon>
    </lineage>
</organism>
<evidence type="ECO:0000313" key="2">
    <source>
        <dbReference type="EMBL" id="TVU18204.1"/>
    </source>
</evidence>
<dbReference type="Gramene" id="TVU18204">
    <property type="protein sequence ID" value="TVU18204"/>
    <property type="gene ID" value="EJB05_34287"/>
</dbReference>
<dbReference type="AlphaFoldDB" id="A0A5J9U3P9"/>
<proteinExistence type="predicted"/>
<keyword evidence="3" id="KW-1185">Reference proteome</keyword>